<dbReference type="EMBL" id="DF846832">
    <property type="protein sequence ID" value="GAT51025.1"/>
    <property type="molecule type" value="Genomic_DNA"/>
</dbReference>
<feature type="compositionally biased region" description="Polar residues" evidence="1">
    <location>
        <begin position="493"/>
        <end position="503"/>
    </location>
</feature>
<feature type="region of interest" description="Disordered" evidence="1">
    <location>
        <begin position="484"/>
        <end position="503"/>
    </location>
</feature>
<reference evidence="2" key="1">
    <citation type="submission" date="2014-09" db="EMBL/GenBank/DDBJ databases">
        <title>Genome sequence of the luminous mushroom Mycena chlorophos for searching fungal bioluminescence genes.</title>
        <authorList>
            <person name="Tanaka Y."/>
            <person name="Kasuga D."/>
            <person name="Oba Y."/>
            <person name="Hase S."/>
            <person name="Sato K."/>
            <person name="Oba Y."/>
            <person name="Sakakibara Y."/>
        </authorList>
    </citation>
    <scope>NUCLEOTIDE SEQUENCE</scope>
</reference>
<evidence type="ECO:0000256" key="1">
    <source>
        <dbReference type="SAM" id="MobiDB-lite"/>
    </source>
</evidence>
<sequence length="503" mass="54995">MPRCRVRVFRAGAVLDFVAPLQRWAPLQCLRARSRRASAALLLDAGSAAEPVQFAPMQSAPAGAASLPTSSLPIPSTSNSKLSLPIAGRQASSVVIPAPASVERFYLRGEMPPLSYLTNEYCARGNSNASRDLDQRLTLDGATLVNVSKELSYEGDKLLGFQPCIPVMLPYWRAHFDAIMLRSKTEENFAVLAAYDAVVRRQQPLSRLDPRDWQELSWSKAQSKFAGAQATHALPFAAPIARPVDPRLVRHRLLSPAPFGTTTNPVSAASSAHLGTPLIERRPAKRRKLRADPTPGSSTAREHRHQPLVQTRTGRSTATRSMGASAARTVPPPARAESTGAPSVGQRSTTHRARVASSSDFFPVVTPLVPDAWEEVLRTHGLLEEFADVVTGLREGFHFGIHSDLSDTYLPPNHRSAIEHPDIIDKAVAKELMARRYTGPFHPTRLYHIIGNHRSSPLGVVAKAGETDEFRMIEDFSSRVLREYSADLPMPSPRSSEQATSGR</sequence>
<feature type="region of interest" description="Disordered" evidence="1">
    <location>
        <begin position="255"/>
        <end position="353"/>
    </location>
</feature>
<keyword evidence="3" id="KW-1185">Reference proteome</keyword>
<gene>
    <name evidence="2" type="ORF">MCHLO_08203</name>
</gene>
<feature type="compositionally biased region" description="Polar residues" evidence="1">
    <location>
        <begin position="308"/>
        <end position="322"/>
    </location>
</feature>
<accession>A0ABQ0LIW7</accession>
<evidence type="ECO:0000313" key="2">
    <source>
        <dbReference type="EMBL" id="GAT51025.1"/>
    </source>
</evidence>
<protein>
    <submittedName>
        <fullName evidence="2">Uncharacterized protein</fullName>
    </submittedName>
</protein>
<proteinExistence type="predicted"/>
<dbReference type="Proteomes" id="UP000815677">
    <property type="component" value="Unassembled WGS sequence"/>
</dbReference>
<name>A0ABQ0LIW7_MYCCL</name>
<feature type="compositionally biased region" description="Polar residues" evidence="1">
    <location>
        <begin position="260"/>
        <end position="270"/>
    </location>
</feature>
<organism evidence="2 3">
    <name type="scientific">Mycena chlorophos</name>
    <name type="common">Agaric fungus</name>
    <name type="synonym">Agaricus chlorophos</name>
    <dbReference type="NCBI Taxonomy" id="658473"/>
    <lineage>
        <taxon>Eukaryota</taxon>
        <taxon>Fungi</taxon>
        <taxon>Dikarya</taxon>
        <taxon>Basidiomycota</taxon>
        <taxon>Agaricomycotina</taxon>
        <taxon>Agaricomycetes</taxon>
        <taxon>Agaricomycetidae</taxon>
        <taxon>Agaricales</taxon>
        <taxon>Marasmiineae</taxon>
        <taxon>Mycenaceae</taxon>
        <taxon>Mycena</taxon>
    </lineage>
</organism>
<evidence type="ECO:0000313" key="3">
    <source>
        <dbReference type="Proteomes" id="UP000815677"/>
    </source>
</evidence>